<protein>
    <recommendedName>
        <fullName evidence="3">2'-phosphotransferase</fullName>
        <ecNumber evidence="3">2.7.1.160</ecNumber>
    </recommendedName>
</protein>
<evidence type="ECO:0000313" key="9">
    <source>
        <dbReference type="EMBL" id="GHP09337.1"/>
    </source>
</evidence>
<dbReference type="EMBL" id="BNJQ01000024">
    <property type="protein sequence ID" value="GHP09337.1"/>
    <property type="molecule type" value="Genomic_DNA"/>
</dbReference>
<evidence type="ECO:0000256" key="5">
    <source>
        <dbReference type="ARBA" id="ARBA00023027"/>
    </source>
</evidence>
<dbReference type="Proteomes" id="UP000660262">
    <property type="component" value="Unassembled WGS sequence"/>
</dbReference>
<keyword evidence="5" id="KW-0520">NAD</keyword>
<proteinExistence type="inferred from homology"/>
<evidence type="ECO:0000256" key="1">
    <source>
        <dbReference type="ARBA" id="ARBA00003343"/>
    </source>
</evidence>
<evidence type="ECO:0000259" key="8">
    <source>
        <dbReference type="Pfam" id="PF05347"/>
    </source>
</evidence>
<evidence type="ECO:0000256" key="6">
    <source>
        <dbReference type="ARBA" id="ARBA00047949"/>
    </source>
</evidence>
<reference evidence="9" key="1">
    <citation type="submission" date="2020-10" db="EMBL/GenBank/DDBJ databases">
        <title>Unveiling of a novel bifunctional photoreceptor, Dualchrome1, isolated from a cosmopolitan green alga.</title>
        <authorList>
            <person name="Suzuki S."/>
            <person name="Kawachi M."/>
        </authorList>
    </citation>
    <scope>NUCLEOTIDE SEQUENCE</scope>
    <source>
        <strain evidence="9">NIES 2893</strain>
    </source>
</reference>
<keyword evidence="4 9" id="KW-0808">Transferase</keyword>
<dbReference type="OrthoDB" id="419694at2759"/>
<keyword evidence="10" id="KW-1185">Reference proteome</keyword>
<evidence type="ECO:0000256" key="2">
    <source>
        <dbReference type="ARBA" id="ARBA00009836"/>
    </source>
</evidence>
<dbReference type="PANTHER" id="PTHR12684:SF2">
    <property type="entry name" value="TRNA 2'-PHOSPHOTRANSFERASE 1"/>
    <property type="match status" value="1"/>
</dbReference>
<dbReference type="GO" id="GO:0000215">
    <property type="term" value="F:tRNA 2'-phosphotransferase activity"/>
    <property type="evidence" value="ECO:0007669"/>
    <property type="project" value="UniProtKB-EC"/>
</dbReference>
<dbReference type="InterPro" id="IPR042081">
    <property type="entry name" value="RNA_2'-PTrans_C"/>
</dbReference>
<feature type="domain" description="Complex 1 LYR protein" evidence="8">
    <location>
        <begin position="4"/>
        <end position="65"/>
    </location>
</feature>
<dbReference type="Gene3D" id="1.10.10.970">
    <property type="entry name" value="RNA 2'-phosphotransferase, Tpt1/KptA family, N-terminal domain"/>
    <property type="match status" value="1"/>
</dbReference>
<dbReference type="Pfam" id="PF05347">
    <property type="entry name" value="Complex1_LYR"/>
    <property type="match status" value="1"/>
</dbReference>
<evidence type="ECO:0000313" key="10">
    <source>
        <dbReference type="Proteomes" id="UP000660262"/>
    </source>
</evidence>
<dbReference type="PANTHER" id="PTHR12684">
    <property type="entry name" value="PUTATIVE PHOSPHOTRANSFERASE"/>
    <property type="match status" value="1"/>
</dbReference>
<dbReference type="InterPro" id="IPR042080">
    <property type="entry name" value="RNA_2'-PTrans_N"/>
</dbReference>
<dbReference type="SUPFAM" id="SSF56399">
    <property type="entry name" value="ADP-ribosylation"/>
    <property type="match status" value="1"/>
</dbReference>
<gene>
    <name evidence="9" type="ORF">PPROV_000807300</name>
</gene>
<comment type="function">
    <text evidence="1">Catalyzes the last step of tRNA splicing, the transfer of the splice junction 2'-phosphate from ligated tRNA to NAD to produce ADP-ribose 1''-2'' cyclic phosphate.</text>
</comment>
<evidence type="ECO:0000256" key="3">
    <source>
        <dbReference type="ARBA" id="ARBA00012007"/>
    </source>
</evidence>
<dbReference type="GO" id="GO:0006388">
    <property type="term" value="P:tRNA splicing, via endonucleolytic cleavage and ligation"/>
    <property type="evidence" value="ECO:0007669"/>
    <property type="project" value="TreeGrafter"/>
</dbReference>
<accession>A0A830HWP0</accession>
<name>A0A830HWP0_9CHLO</name>
<evidence type="ECO:0000256" key="7">
    <source>
        <dbReference type="SAM" id="MobiDB-lite"/>
    </source>
</evidence>
<dbReference type="Gene3D" id="3.20.170.30">
    <property type="match status" value="1"/>
</dbReference>
<comment type="catalytic activity">
    <reaction evidence="6">
        <text>2'-phospho-[ligated tRNA] + NAD(+) = mature tRNA + ADP-alpha-D-ribose 1'',2''-cyclic phosphate + nicotinamide</text>
        <dbReference type="Rhea" id="RHEA:23324"/>
        <dbReference type="Rhea" id="RHEA-COMP:11106"/>
        <dbReference type="Rhea" id="RHEA-COMP:11107"/>
        <dbReference type="ChEBI" id="CHEBI:17154"/>
        <dbReference type="ChEBI" id="CHEBI:57540"/>
        <dbReference type="ChEBI" id="CHEBI:76596"/>
        <dbReference type="ChEBI" id="CHEBI:82883"/>
        <dbReference type="ChEBI" id="CHEBI:85027"/>
        <dbReference type="EC" id="2.7.1.160"/>
    </reaction>
</comment>
<dbReference type="InterPro" id="IPR002745">
    <property type="entry name" value="Ptrans_KptA/Tpt1"/>
</dbReference>
<comment type="caution">
    <text evidence="9">The sequence shown here is derived from an EMBL/GenBank/DDBJ whole genome shotgun (WGS) entry which is preliminary data.</text>
</comment>
<dbReference type="EC" id="2.7.1.160" evidence="3"/>
<sequence>MLVKALALYRAALRVARAKGPAHSAERLHIQQLARSTFESNAKRVGKRDFQRAEHLIRQAKKQIELLKSDAVSGVSTLNFKKPADGTTAAVGEKRGREKRGRDEQISRAMSYVLRHGAVKEGLPIREDGTLSVDELLTYKKLKGVKLADVQRVVEANDKQRFQLLQDEGKDEWRIRANQGHSLRLAGVQESMEELDDAACASYHFIHGTYERHWTSIEAEGLKRMNRDHVHMALVRREDSGDTSDLPVDIDLLSRAGIRRGCEILVFVDAIRARAMGCRFYRSANDVGLSDGIEGVVPSTAFVRAVRRRDGAVLYPTIN</sequence>
<evidence type="ECO:0000256" key="4">
    <source>
        <dbReference type="ARBA" id="ARBA00022679"/>
    </source>
</evidence>
<feature type="region of interest" description="Disordered" evidence="7">
    <location>
        <begin position="83"/>
        <end position="103"/>
    </location>
</feature>
<organism evidence="9 10">
    <name type="scientific">Pycnococcus provasolii</name>
    <dbReference type="NCBI Taxonomy" id="41880"/>
    <lineage>
        <taxon>Eukaryota</taxon>
        <taxon>Viridiplantae</taxon>
        <taxon>Chlorophyta</taxon>
        <taxon>Pseudoscourfieldiophyceae</taxon>
        <taxon>Pseudoscourfieldiales</taxon>
        <taxon>Pycnococcaceae</taxon>
        <taxon>Pycnococcus</taxon>
    </lineage>
</organism>
<dbReference type="Pfam" id="PF01885">
    <property type="entry name" value="PTS_2-RNA"/>
    <property type="match status" value="1"/>
</dbReference>
<dbReference type="AlphaFoldDB" id="A0A830HWP0"/>
<feature type="compositionally biased region" description="Basic and acidic residues" evidence="7">
    <location>
        <begin position="92"/>
        <end position="103"/>
    </location>
</feature>
<comment type="similarity">
    <text evidence="2">Belongs to the KptA/TPT1 family.</text>
</comment>
<dbReference type="InterPro" id="IPR008011">
    <property type="entry name" value="Complex1_LYR_dom"/>
</dbReference>